<dbReference type="EMBL" id="BLLK01000047">
    <property type="protein sequence ID" value="GFH54628.1"/>
    <property type="molecule type" value="Genomic_DNA"/>
</dbReference>
<evidence type="ECO:0000256" key="1">
    <source>
        <dbReference type="SAM" id="Phobius"/>
    </source>
</evidence>
<evidence type="ECO:0000313" key="2">
    <source>
        <dbReference type="EMBL" id="GFH54628.1"/>
    </source>
</evidence>
<evidence type="ECO:0000313" key="3">
    <source>
        <dbReference type="Proteomes" id="UP001054902"/>
    </source>
</evidence>
<keyword evidence="1" id="KW-0812">Transmembrane</keyword>
<keyword evidence="3" id="KW-1185">Reference proteome</keyword>
<sequence>MRSRDVNRKSGSYRARRILLSSILLVYIAIICKYFGADRTLDITSFLQTFNYEEFVHPNGMSINDMNVDSTFLTMYGQHRVKPALEQVPKWLSQYVTWSQQQRANENEQTKYLVLPCIGNDICEGFSDRLRALPFYILLASKVNRVLCIYWTKPYPLESFLQPPKGGLDWRCPASFDSLIDKSLKSSDQKNLHHFILFGDNRSKKDADGKNANVKQIFQGITNAKDKYVSVTTKTHSVQSIVHLNSIFDAYSYRKFMPLEGNWYHVGMMEHIFRIMFEPIDPIARTINATMTELGLNEKKFTSVHVRARYPSMQTIRFAGGKRNAINFDEGRSTVAFDGRYKDFIVKVATNAVDCGFQLEETDKIFFSSDLVNLTQFMLSNPVRIKNGQRNVQPVGIAKREDIKHAVSNSGSVEDFYPMVEDLLIMGASKCVSLGIGSYGAFAAGIAGNRCKALHRKYNGAPIDCPNDRGVMRKLVIDKNLLVFGDPDNDDEKIDVDEKSLLWDT</sequence>
<organism evidence="2 3">
    <name type="scientific">Chaetoceros tenuissimus</name>
    <dbReference type="NCBI Taxonomy" id="426638"/>
    <lineage>
        <taxon>Eukaryota</taxon>
        <taxon>Sar</taxon>
        <taxon>Stramenopiles</taxon>
        <taxon>Ochrophyta</taxon>
        <taxon>Bacillariophyta</taxon>
        <taxon>Coscinodiscophyceae</taxon>
        <taxon>Chaetocerotophycidae</taxon>
        <taxon>Chaetocerotales</taxon>
        <taxon>Chaetocerotaceae</taxon>
        <taxon>Chaetoceros</taxon>
    </lineage>
</organism>
<keyword evidence="1" id="KW-0472">Membrane</keyword>
<dbReference type="Proteomes" id="UP001054902">
    <property type="component" value="Unassembled WGS sequence"/>
</dbReference>
<accession>A0AAD3CZ02</accession>
<gene>
    <name evidence="2" type="ORF">CTEN210_11104</name>
</gene>
<keyword evidence="1" id="KW-1133">Transmembrane helix</keyword>
<reference evidence="2 3" key="1">
    <citation type="journal article" date="2021" name="Sci. Rep.">
        <title>The genome of the diatom Chaetoceros tenuissimus carries an ancient integrated fragment of an extant virus.</title>
        <authorList>
            <person name="Hongo Y."/>
            <person name="Kimura K."/>
            <person name="Takaki Y."/>
            <person name="Yoshida Y."/>
            <person name="Baba S."/>
            <person name="Kobayashi G."/>
            <person name="Nagasaki K."/>
            <person name="Hano T."/>
            <person name="Tomaru Y."/>
        </authorList>
    </citation>
    <scope>NUCLEOTIDE SEQUENCE [LARGE SCALE GENOMIC DNA]</scope>
    <source>
        <strain evidence="2 3">NIES-3715</strain>
    </source>
</reference>
<protein>
    <submittedName>
        <fullName evidence="2">Uncharacterized protein</fullName>
    </submittedName>
</protein>
<name>A0AAD3CZ02_9STRA</name>
<proteinExistence type="predicted"/>
<comment type="caution">
    <text evidence="2">The sequence shown here is derived from an EMBL/GenBank/DDBJ whole genome shotgun (WGS) entry which is preliminary data.</text>
</comment>
<dbReference type="AlphaFoldDB" id="A0AAD3CZ02"/>
<feature type="transmembrane region" description="Helical" evidence="1">
    <location>
        <begin position="18"/>
        <end position="36"/>
    </location>
</feature>